<evidence type="ECO:0000313" key="3">
    <source>
        <dbReference type="Proteomes" id="UP000292345"/>
    </source>
</evidence>
<organism evidence="2 3">
    <name type="scientific">Pseudoalteromonas rubra</name>
    <dbReference type="NCBI Taxonomy" id="43658"/>
    <lineage>
        <taxon>Bacteria</taxon>
        <taxon>Pseudomonadati</taxon>
        <taxon>Pseudomonadota</taxon>
        <taxon>Gammaproteobacteria</taxon>
        <taxon>Alteromonadales</taxon>
        <taxon>Pseudoalteromonadaceae</taxon>
        <taxon>Pseudoalteromonas</taxon>
    </lineage>
</organism>
<keyword evidence="1" id="KW-0732">Signal</keyword>
<accession>A0A4Q7E3H2</accession>
<name>A0A4Q7E3H2_9GAMM</name>
<dbReference type="AlphaFoldDB" id="A0A4Q7E3H2"/>
<feature type="chain" id="PRO_5020416649" evidence="1">
    <location>
        <begin position="23"/>
        <end position="483"/>
    </location>
</feature>
<dbReference type="Gene3D" id="2.60.120.380">
    <property type="match status" value="1"/>
</dbReference>
<reference evidence="2 3" key="1">
    <citation type="submission" date="2018-01" db="EMBL/GenBank/DDBJ databases">
        <title>Co-occurrence of chitin degradation, pigmentation and bioactivity in marine Pseudoalteromonas.</title>
        <authorList>
            <person name="Paulsen S."/>
            <person name="Gram L."/>
            <person name="Machado H."/>
        </authorList>
    </citation>
    <scope>NUCLEOTIDE SEQUENCE [LARGE SCALE GENOMIC DNA]</scope>
    <source>
        <strain evidence="2 3">S1946</strain>
    </source>
</reference>
<feature type="signal peptide" evidence="1">
    <location>
        <begin position="1"/>
        <end position="22"/>
    </location>
</feature>
<comment type="caution">
    <text evidence="2">The sequence shown here is derived from an EMBL/GenBank/DDBJ whole genome shotgun (WGS) entry which is preliminary data.</text>
</comment>
<dbReference type="Proteomes" id="UP000292345">
    <property type="component" value="Unassembled WGS sequence"/>
</dbReference>
<dbReference type="RefSeq" id="WP_125719117.1">
    <property type="nucleotide sequence ID" value="NZ_PPUZ01000049.1"/>
</dbReference>
<gene>
    <name evidence="2" type="ORF">C3B51_18005</name>
</gene>
<evidence type="ECO:0000256" key="1">
    <source>
        <dbReference type="SAM" id="SignalP"/>
    </source>
</evidence>
<protein>
    <submittedName>
        <fullName evidence="2">Uncharacterized protein</fullName>
    </submittedName>
</protein>
<evidence type="ECO:0000313" key="2">
    <source>
        <dbReference type="EMBL" id="RZM76460.1"/>
    </source>
</evidence>
<sequence>MNKKILASTITLALSLCATASAKTIELPVQSEQTPSIYDMPGTYFDGVTERADEALEQKHAFPFQIRRNAMSLPAQPQFQAFSAQADPAVSQTPAQRSGCADLPLDGAIYLNFSEQGQIKCYSTEITEPTKIEGLLVNIPQDVDYNLYLFKLEDDNSFTPLDIADSTTALTEKVVVKAEPGAYIIAAEAKTGFSAEQSIIGWFSHPDFDQHEANDKPGQATALPSNGTITGNIDNQNDLDYFIYQVGEGQTAIALNFSASDQFSLELWTGSSWAKVPHNQQVNLNTGGSNGAVFQVRGNAANLPPTAAQYTFTVSNPHSATKISGIHTWNNENLTNLLSPSYLEAHQEIGMSGTAIDAAGNPVPYASVALRAISRESEIGFKNLLADAQGKFSSTLSLPDCSGTKDARVKNRVTRGTATNPEQWWDINYNTAVYQYLLMDETGSSKYDFAHGFFHICKEKIVQTCYWHKDYASGQEEYICNRR</sequence>
<dbReference type="EMBL" id="PPUZ01000049">
    <property type="protein sequence ID" value="RZM76460.1"/>
    <property type="molecule type" value="Genomic_DNA"/>
</dbReference>
<proteinExistence type="predicted"/>